<evidence type="ECO:0000256" key="9">
    <source>
        <dbReference type="SAM" id="SignalP"/>
    </source>
</evidence>
<name>Q2WAL7_PARM1</name>
<evidence type="ECO:0000256" key="6">
    <source>
        <dbReference type="ARBA" id="ARBA00023049"/>
    </source>
</evidence>
<evidence type="ECO:0000256" key="5">
    <source>
        <dbReference type="ARBA" id="ARBA00022833"/>
    </source>
</evidence>
<dbReference type="CDD" id="cd12797">
    <property type="entry name" value="M23_peptidase"/>
    <property type="match status" value="1"/>
</dbReference>
<dbReference type="HOGENOM" id="CLU_029425_15_0_5"/>
<feature type="coiled-coil region" evidence="7">
    <location>
        <begin position="207"/>
        <end position="290"/>
    </location>
</feature>
<keyword evidence="12" id="KW-1185">Reference proteome</keyword>
<dbReference type="Pfam" id="PF01551">
    <property type="entry name" value="Peptidase_M23"/>
    <property type="match status" value="1"/>
</dbReference>
<feature type="region of interest" description="Disordered" evidence="8">
    <location>
        <begin position="338"/>
        <end position="379"/>
    </location>
</feature>
<dbReference type="GO" id="GO:0046872">
    <property type="term" value="F:metal ion binding"/>
    <property type="evidence" value="ECO:0007669"/>
    <property type="project" value="UniProtKB-KW"/>
</dbReference>
<evidence type="ECO:0000256" key="4">
    <source>
        <dbReference type="ARBA" id="ARBA00022801"/>
    </source>
</evidence>
<evidence type="ECO:0000256" key="3">
    <source>
        <dbReference type="ARBA" id="ARBA00022723"/>
    </source>
</evidence>
<keyword evidence="2" id="KW-0645">Protease</keyword>
<feature type="chain" id="PRO_5004218019" evidence="9">
    <location>
        <begin position="24"/>
        <end position="505"/>
    </location>
</feature>
<dbReference type="STRING" id="342108.amb0304"/>
<keyword evidence="7" id="KW-0175">Coiled coil</keyword>
<dbReference type="AlphaFoldDB" id="Q2WAL7"/>
<evidence type="ECO:0000313" key="11">
    <source>
        <dbReference type="EMBL" id="BAE49108.1"/>
    </source>
</evidence>
<dbReference type="PANTHER" id="PTHR21666:SF288">
    <property type="entry name" value="CELL DIVISION PROTEIN YTFB"/>
    <property type="match status" value="1"/>
</dbReference>
<dbReference type="EMBL" id="AP007255">
    <property type="protein sequence ID" value="BAE49108.1"/>
    <property type="molecule type" value="Genomic_DNA"/>
</dbReference>
<dbReference type="KEGG" id="mag:amb0304"/>
<evidence type="ECO:0000256" key="2">
    <source>
        <dbReference type="ARBA" id="ARBA00022670"/>
    </source>
</evidence>
<organism evidence="11 12">
    <name type="scientific">Paramagnetospirillum magneticum (strain ATCC 700264 / AMB-1)</name>
    <name type="common">Magnetospirillum magneticum</name>
    <dbReference type="NCBI Taxonomy" id="342108"/>
    <lineage>
        <taxon>Bacteria</taxon>
        <taxon>Pseudomonadati</taxon>
        <taxon>Pseudomonadota</taxon>
        <taxon>Alphaproteobacteria</taxon>
        <taxon>Rhodospirillales</taxon>
        <taxon>Magnetospirillaceae</taxon>
        <taxon>Paramagnetospirillum</taxon>
    </lineage>
</organism>
<evidence type="ECO:0000256" key="7">
    <source>
        <dbReference type="SAM" id="Coils"/>
    </source>
</evidence>
<dbReference type="InterPro" id="IPR050570">
    <property type="entry name" value="Cell_wall_metabolism_enzyme"/>
</dbReference>
<dbReference type="Proteomes" id="UP000007058">
    <property type="component" value="Chromosome"/>
</dbReference>
<feature type="compositionally biased region" description="Basic and acidic residues" evidence="8">
    <location>
        <begin position="338"/>
        <end position="357"/>
    </location>
</feature>
<evidence type="ECO:0000256" key="1">
    <source>
        <dbReference type="ARBA" id="ARBA00001947"/>
    </source>
</evidence>
<feature type="signal peptide" evidence="9">
    <location>
        <begin position="1"/>
        <end position="23"/>
    </location>
</feature>
<protein>
    <submittedName>
        <fullName evidence="11">Membrane-bound metallopeptidase</fullName>
    </submittedName>
</protein>
<feature type="coiled-coil region" evidence="7">
    <location>
        <begin position="35"/>
        <end position="97"/>
    </location>
</feature>
<dbReference type="Gene3D" id="2.70.70.10">
    <property type="entry name" value="Glucose Permease (Domain IIA)"/>
    <property type="match status" value="1"/>
</dbReference>
<gene>
    <name evidence="11" type="ordered locus">amb0304</name>
</gene>
<accession>Q2WAL7</accession>
<sequence length="505" mass="55435">MRPVRGALLATALLLLGAAPASATWDRPVDAGERLRELEGQLERSRAEHEDVRRKAEELSAETARLRTDMVKAAGKAQESEELLSELEAQFDDLRKREISRSEALDRRSRQMVGVLTALQRLAWRPTEALLAQPQSPADTVRSAILLRAAVPQIEQSARDLRVEIDGVAKLRTEIGEQRRLIASTTAQLEREHVRIKDMFERKFQVQNATEQERRSLEARLQDLGAQAEDLRDLLSRLDQERERRLAEAAAKAAAEKTAREAEAMARRLAREAELAAQRAARDAELAAQKAASQAVAEAKARDEAASKAAQQAAAEARVREDTAARLAQEAELKAQAEAKEKQLAAEKATHDAELASREAAASRPVKNDKPFSQAQGRLPFPARGRVVETYGQPNDVGQVSKGITINTRKAAQVIAPYDGHVAFAGPFRGYGLLLIIEHSEGYHTLLAGMAQIDCTVGQKLLTGEPVGVMGQDDSKPNLYVELRRNGQPVNPLPWLMAQKSKASG</sequence>
<keyword evidence="6" id="KW-0482">Metalloprotease</keyword>
<evidence type="ECO:0000313" key="12">
    <source>
        <dbReference type="Proteomes" id="UP000007058"/>
    </source>
</evidence>
<keyword evidence="5" id="KW-0862">Zinc</keyword>
<evidence type="ECO:0000256" key="8">
    <source>
        <dbReference type="SAM" id="MobiDB-lite"/>
    </source>
</evidence>
<comment type="cofactor">
    <cofactor evidence="1">
        <name>Zn(2+)</name>
        <dbReference type="ChEBI" id="CHEBI:29105"/>
    </cofactor>
</comment>
<feature type="domain" description="M23ase beta-sheet core" evidence="10">
    <location>
        <begin position="400"/>
        <end position="492"/>
    </location>
</feature>
<keyword evidence="9" id="KW-0732">Signal</keyword>
<keyword evidence="4" id="KW-0378">Hydrolase</keyword>
<dbReference type="InterPro" id="IPR011055">
    <property type="entry name" value="Dup_hybrid_motif"/>
</dbReference>
<reference evidence="11 12" key="1">
    <citation type="journal article" date="2005" name="DNA Res.">
        <title>Complete genome sequence of the facultative anaerobic magnetotactic bacterium Magnetospirillum sp. strain AMB-1.</title>
        <authorList>
            <person name="Matsunaga T."/>
            <person name="Okamura Y."/>
            <person name="Fukuda Y."/>
            <person name="Wahyudi A.T."/>
            <person name="Murase Y."/>
            <person name="Takeyama H."/>
        </authorList>
    </citation>
    <scope>NUCLEOTIDE SEQUENCE [LARGE SCALE GENOMIC DNA]</scope>
    <source>
        <strain evidence="12">ATCC 700264 / AMB-1</strain>
    </source>
</reference>
<evidence type="ECO:0000259" key="10">
    <source>
        <dbReference type="Pfam" id="PF01551"/>
    </source>
</evidence>
<dbReference type="GO" id="GO:0006508">
    <property type="term" value="P:proteolysis"/>
    <property type="evidence" value="ECO:0007669"/>
    <property type="project" value="UniProtKB-KW"/>
</dbReference>
<proteinExistence type="predicted"/>
<dbReference type="InterPro" id="IPR016047">
    <property type="entry name" value="M23ase_b-sheet_dom"/>
</dbReference>
<dbReference type="SUPFAM" id="SSF51261">
    <property type="entry name" value="Duplicated hybrid motif"/>
    <property type="match status" value="1"/>
</dbReference>
<dbReference type="PANTHER" id="PTHR21666">
    <property type="entry name" value="PEPTIDASE-RELATED"/>
    <property type="match status" value="1"/>
</dbReference>
<keyword evidence="3" id="KW-0479">Metal-binding</keyword>
<dbReference type="GO" id="GO:0004222">
    <property type="term" value="F:metalloendopeptidase activity"/>
    <property type="evidence" value="ECO:0007669"/>
    <property type="project" value="TreeGrafter"/>
</dbReference>